<sequence>MKKADLFRNFNVTIDLAVEAHELLRGDADTEVPGVSMEEEDFEHATVTTIKILNEQGVQEMGRPQGTYITIDVPEVHDNNYLIHQEITKTLSDKLSELMNLPEDASILLVGLGNWNATPDALGPQVIDKSLVTRHLFNYTPAELQGKLRKVSAIAPGVLGITGIETAEIIRGIVEHVKPDLVIAIDALAAGSLERIGTSIQISDTGISPGAGVGNHRTGINEETLGCRVIAIGLPTVMNAAIIANNCLESLLDELKSSPSLYRLYKEFSPKVFEQILNKALYPYHNNLMVTPKEIDSLIETTARIIAGALGMSLHPGISVEEYQMYMQ</sequence>
<dbReference type="HAMAP" id="MF_00626">
    <property type="entry name" value="Germination_prot"/>
    <property type="match status" value="1"/>
</dbReference>
<dbReference type="NCBIfam" id="TIGR01441">
    <property type="entry name" value="GPR"/>
    <property type="match status" value="1"/>
</dbReference>
<evidence type="ECO:0000256" key="1">
    <source>
        <dbReference type="ARBA" id="ARBA00022670"/>
    </source>
</evidence>
<dbReference type="GO" id="GO:0006508">
    <property type="term" value="P:proteolysis"/>
    <property type="evidence" value="ECO:0007669"/>
    <property type="project" value="UniProtKB-UniRule"/>
</dbReference>
<dbReference type="AlphaFoldDB" id="A0A098B1L7"/>
<dbReference type="EMBL" id="LK996017">
    <property type="protein sequence ID" value="CDX02774.1"/>
    <property type="molecule type" value="Genomic_DNA"/>
</dbReference>
<dbReference type="Proteomes" id="UP000054623">
    <property type="component" value="Unassembled WGS sequence"/>
</dbReference>
<evidence type="ECO:0000256" key="2">
    <source>
        <dbReference type="ARBA" id="ARBA00022801"/>
    </source>
</evidence>
<comment type="catalytic activity">
    <reaction evidence="4">
        <text>Endopeptidase action with P4 Glu or Asp, P1 preferably Glu &gt; Asp, P1' hydrophobic and P2' Ala.</text>
        <dbReference type="EC" id="3.4.24.78"/>
    </reaction>
</comment>
<feature type="propeptide" id="PRO_5034502391" evidence="4">
    <location>
        <begin position="1"/>
        <end position="15"/>
    </location>
</feature>
<dbReference type="PATRIC" id="fig|49338.4.peg.3103"/>
<gene>
    <name evidence="4" type="primary">gpr</name>
    <name evidence="6" type="ORF">AT727_09425</name>
    <name evidence="5" type="ORF">DPCES_2887</name>
</gene>
<feature type="chain" id="PRO_5034502390" description="Germination protease" evidence="4">
    <location>
        <begin position="16"/>
        <end position="328"/>
    </location>
</feature>
<evidence type="ECO:0000256" key="4">
    <source>
        <dbReference type="HAMAP-Rule" id="MF_00626"/>
    </source>
</evidence>
<dbReference type="RefSeq" id="WP_011460511.1">
    <property type="nucleotide sequence ID" value="NZ_JAYFNZ010000011.1"/>
</dbReference>
<keyword evidence="1 4" id="KW-0645">Protease</keyword>
<dbReference type="EMBL" id="LOCK01000050">
    <property type="protein sequence ID" value="KTE90137.1"/>
    <property type="molecule type" value="Genomic_DNA"/>
</dbReference>
<dbReference type="GO" id="GO:0009847">
    <property type="term" value="P:spore germination"/>
    <property type="evidence" value="ECO:0007669"/>
    <property type="project" value="UniProtKB-UniRule"/>
</dbReference>
<dbReference type="EC" id="3.4.24.78" evidence="4"/>
<keyword evidence="3 4" id="KW-0865">Zymogen</keyword>
<keyword evidence="2 4" id="KW-0378">Hydrolase</keyword>
<dbReference type="InterPro" id="IPR023430">
    <property type="entry name" value="Pept_HybD-like_dom_sf"/>
</dbReference>
<evidence type="ECO:0000256" key="3">
    <source>
        <dbReference type="ARBA" id="ARBA00023145"/>
    </source>
</evidence>
<dbReference type="SUPFAM" id="SSF53163">
    <property type="entry name" value="HybD-like"/>
    <property type="match status" value="1"/>
</dbReference>
<proteinExistence type="inferred from homology"/>
<protein>
    <recommendedName>
        <fullName evidence="4">Germination protease</fullName>
        <ecNumber evidence="4">3.4.24.78</ecNumber>
    </recommendedName>
    <alternativeName>
        <fullName evidence="4">GPR endopeptidase</fullName>
    </alternativeName>
    <alternativeName>
        <fullName evidence="4">Germination proteinase</fullName>
    </alternativeName>
    <alternativeName>
        <fullName evidence="4">Spore protease</fullName>
    </alternativeName>
</protein>
<dbReference type="InterPro" id="IPR005080">
    <property type="entry name" value="Peptidase_A25"/>
</dbReference>
<dbReference type="Gene3D" id="3.40.50.1450">
    <property type="entry name" value="HybD-like"/>
    <property type="match status" value="1"/>
</dbReference>
<evidence type="ECO:0000313" key="5">
    <source>
        <dbReference type="EMBL" id="CDX02774.1"/>
    </source>
</evidence>
<dbReference type="GO" id="GO:0004222">
    <property type="term" value="F:metalloendopeptidase activity"/>
    <property type="evidence" value="ECO:0007669"/>
    <property type="project" value="UniProtKB-UniRule"/>
</dbReference>
<dbReference type="Pfam" id="PF03418">
    <property type="entry name" value="Peptidase_A25"/>
    <property type="match status" value="2"/>
</dbReference>
<evidence type="ECO:0000313" key="7">
    <source>
        <dbReference type="Proteomes" id="UP000054623"/>
    </source>
</evidence>
<dbReference type="PIRSF" id="PIRSF019549">
    <property type="entry name" value="Peptidase_A25"/>
    <property type="match status" value="1"/>
</dbReference>
<organism evidence="5">
    <name type="scientific">Desulfitobacterium hafniense</name>
    <name type="common">Desulfitobacterium frappieri</name>
    <dbReference type="NCBI Taxonomy" id="49338"/>
    <lineage>
        <taxon>Bacteria</taxon>
        <taxon>Bacillati</taxon>
        <taxon>Bacillota</taxon>
        <taxon>Clostridia</taxon>
        <taxon>Eubacteriales</taxon>
        <taxon>Desulfitobacteriaceae</taxon>
        <taxon>Desulfitobacterium</taxon>
    </lineage>
</organism>
<accession>A0A098B1L7</accession>
<comment type="PTM">
    <text evidence="4">Autoproteolytically processed. The inactive tetrameric zymogen termed p46 autoprocesses to a smaller form termed p41, which is active only during spore germination.</text>
</comment>
<evidence type="ECO:0000313" key="6">
    <source>
        <dbReference type="EMBL" id="KTE90137.1"/>
    </source>
</evidence>
<reference evidence="5" key="1">
    <citation type="submission" date="2014-07" db="EMBL/GenBank/DDBJ databases">
        <authorList>
            <person name="Hornung V.Bastian."/>
        </authorList>
    </citation>
    <scope>NUCLEOTIDE SEQUENCE</scope>
    <source>
        <strain evidence="5">PCE-S</strain>
    </source>
</reference>
<dbReference type="OrthoDB" id="9777293at2"/>
<comment type="function">
    <text evidence="4">Initiates the rapid degradation of small, acid-soluble proteins during spore germination.</text>
</comment>
<comment type="similarity">
    <text evidence="4">Belongs to the peptidase A25 family.</text>
</comment>
<reference evidence="6 7" key="2">
    <citation type="submission" date="2015-12" db="EMBL/GenBank/DDBJ databases">
        <title>Draft Genome Sequence of Desulfitobacterium hafniense Strain DH, a Sulfate-reducing Bacterium Isolated from Paddy Soils.</title>
        <authorList>
            <person name="Bao P."/>
            <person name="Zhang X."/>
            <person name="Li G."/>
        </authorList>
    </citation>
    <scope>NUCLEOTIDE SEQUENCE [LARGE SCALE GENOMIC DNA]</scope>
    <source>
        <strain evidence="6 7">DH</strain>
    </source>
</reference>
<comment type="subunit">
    <text evidence="4">Homotetramer.</text>
</comment>
<name>A0A098B1L7_DESHA</name>